<evidence type="ECO:0000256" key="1">
    <source>
        <dbReference type="SAM" id="Phobius"/>
    </source>
</evidence>
<protein>
    <submittedName>
        <fullName evidence="3">Uncharacterized protein LOC111129624</fullName>
    </submittedName>
</protein>
<evidence type="ECO:0000313" key="3">
    <source>
        <dbReference type="RefSeq" id="XP_022331788.1"/>
    </source>
</evidence>
<name>A0A8B8DVX8_CRAVI</name>
<organism evidence="2 3">
    <name type="scientific">Crassostrea virginica</name>
    <name type="common">Eastern oyster</name>
    <dbReference type="NCBI Taxonomy" id="6565"/>
    <lineage>
        <taxon>Eukaryota</taxon>
        <taxon>Metazoa</taxon>
        <taxon>Spiralia</taxon>
        <taxon>Lophotrochozoa</taxon>
        <taxon>Mollusca</taxon>
        <taxon>Bivalvia</taxon>
        <taxon>Autobranchia</taxon>
        <taxon>Pteriomorphia</taxon>
        <taxon>Ostreida</taxon>
        <taxon>Ostreoidea</taxon>
        <taxon>Ostreidae</taxon>
        <taxon>Crassostrea</taxon>
    </lineage>
</organism>
<dbReference type="KEGG" id="cvn:111129624"/>
<dbReference type="OrthoDB" id="6144641at2759"/>
<dbReference type="AlphaFoldDB" id="A0A8B8DVX8"/>
<sequence>MIGLPSAGKLTGKALSTLSTAIVAREKMESKYSSVYTYQNAGNGRVLLGFISSVLAFLFFFVSFVIPKWNNFETEEYFGRGEIRIGTIGLWQNCKMYDDFDCVGNTGIPGIAAPQTFHCLALAVFVVYWAFLICWLRQDKLPLRLLEAAICAFLIGFLLMLSFLTWITQLGTAFQYNLSLGFAFAVISFILIK</sequence>
<dbReference type="RefSeq" id="XP_022331788.1">
    <property type="nucleotide sequence ID" value="XM_022476080.1"/>
</dbReference>
<feature type="transmembrane region" description="Helical" evidence="1">
    <location>
        <begin position="173"/>
        <end position="192"/>
    </location>
</feature>
<feature type="transmembrane region" description="Helical" evidence="1">
    <location>
        <begin position="46"/>
        <end position="66"/>
    </location>
</feature>
<keyword evidence="1" id="KW-0472">Membrane</keyword>
<gene>
    <name evidence="3" type="primary">LOC111129624</name>
</gene>
<feature type="transmembrane region" description="Helical" evidence="1">
    <location>
        <begin position="115"/>
        <end position="136"/>
    </location>
</feature>
<reference evidence="3" key="1">
    <citation type="submission" date="2025-08" db="UniProtKB">
        <authorList>
            <consortium name="RefSeq"/>
        </authorList>
    </citation>
    <scope>IDENTIFICATION</scope>
    <source>
        <tissue evidence="3">Whole sample</tissue>
    </source>
</reference>
<feature type="transmembrane region" description="Helical" evidence="1">
    <location>
        <begin position="148"/>
        <end position="167"/>
    </location>
</feature>
<evidence type="ECO:0000313" key="2">
    <source>
        <dbReference type="Proteomes" id="UP000694844"/>
    </source>
</evidence>
<dbReference type="GeneID" id="111129624"/>
<proteinExistence type="predicted"/>
<keyword evidence="1" id="KW-1133">Transmembrane helix</keyword>
<dbReference type="Gene3D" id="1.20.140.150">
    <property type="match status" value="1"/>
</dbReference>
<accession>A0A8B8DVX8</accession>
<keyword evidence="2" id="KW-1185">Reference proteome</keyword>
<dbReference type="Proteomes" id="UP000694844">
    <property type="component" value="Chromosome 4"/>
</dbReference>
<keyword evidence="1" id="KW-0812">Transmembrane</keyword>